<dbReference type="InterPro" id="IPR049946">
    <property type="entry name" value="RIBOSOMAL_L20_CS"/>
</dbReference>
<evidence type="ECO:0000256" key="3">
    <source>
        <dbReference type="ARBA" id="ARBA00022884"/>
    </source>
</evidence>
<dbReference type="GO" id="GO:1990904">
    <property type="term" value="C:ribonucleoprotein complex"/>
    <property type="evidence" value="ECO:0007669"/>
    <property type="project" value="UniProtKB-KW"/>
</dbReference>
<proteinExistence type="inferred from homology"/>
<keyword evidence="2" id="KW-0699">rRNA-binding</keyword>
<dbReference type="Pfam" id="PF00453">
    <property type="entry name" value="Ribosomal_L20"/>
    <property type="match status" value="1"/>
</dbReference>
<evidence type="ECO:0000256" key="2">
    <source>
        <dbReference type="ARBA" id="ARBA00022730"/>
    </source>
</evidence>
<dbReference type="HAMAP" id="MF_00382">
    <property type="entry name" value="Ribosomal_bL20"/>
    <property type="match status" value="1"/>
</dbReference>
<dbReference type="SUPFAM" id="SSF74731">
    <property type="entry name" value="Ribosomal protein L20"/>
    <property type="match status" value="1"/>
</dbReference>
<dbReference type="FunFam" id="1.10.1900.20:FF:000001">
    <property type="entry name" value="50S ribosomal protein L20"/>
    <property type="match status" value="1"/>
</dbReference>
<accession>A0A382APK3</accession>
<keyword evidence="4" id="KW-0689">Ribosomal protein</keyword>
<dbReference type="GO" id="GO:0003735">
    <property type="term" value="F:structural constituent of ribosome"/>
    <property type="evidence" value="ECO:0007669"/>
    <property type="project" value="InterPro"/>
</dbReference>
<keyword evidence="5" id="KW-0687">Ribonucleoprotein</keyword>
<dbReference type="InterPro" id="IPR005813">
    <property type="entry name" value="Ribosomal_bL20"/>
</dbReference>
<dbReference type="Gene3D" id="1.10.1900.20">
    <property type="entry name" value="Ribosomal protein L20"/>
    <property type="match status" value="1"/>
</dbReference>
<dbReference type="Gene3D" id="6.10.160.10">
    <property type="match status" value="1"/>
</dbReference>
<protein>
    <recommendedName>
        <fullName evidence="7">50S ribosomal protein L20</fullName>
    </recommendedName>
</protein>
<dbReference type="InterPro" id="IPR035566">
    <property type="entry name" value="Ribosomal_protein_bL20_C"/>
</dbReference>
<dbReference type="GO" id="GO:0005840">
    <property type="term" value="C:ribosome"/>
    <property type="evidence" value="ECO:0007669"/>
    <property type="project" value="UniProtKB-KW"/>
</dbReference>
<dbReference type="NCBIfam" id="TIGR01032">
    <property type="entry name" value="rplT_bact"/>
    <property type="match status" value="1"/>
</dbReference>
<evidence type="ECO:0000256" key="5">
    <source>
        <dbReference type="ARBA" id="ARBA00023274"/>
    </source>
</evidence>
<name>A0A382APK3_9ZZZZ</name>
<dbReference type="PRINTS" id="PR00062">
    <property type="entry name" value="RIBOSOMALL20"/>
</dbReference>
<dbReference type="GO" id="GO:0019843">
    <property type="term" value="F:rRNA binding"/>
    <property type="evidence" value="ECO:0007669"/>
    <property type="project" value="UniProtKB-KW"/>
</dbReference>
<evidence type="ECO:0000256" key="1">
    <source>
        <dbReference type="ARBA" id="ARBA00007698"/>
    </source>
</evidence>
<organism evidence="6">
    <name type="scientific">marine metagenome</name>
    <dbReference type="NCBI Taxonomy" id="408172"/>
    <lineage>
        <taxon>unclassified sequences</taxon>
        <taxon>metagenomes</taxon>
        <taxon>ecological metagenomes</taxon>
    </lineage>
</organism>
<dbReference type="PROSITE" id="PS00937">
    <property type="entry name" value="RIBOSOMAL_L20"/>
    <property type="match status" value="1"/>
</dbReference>
<dbReference type="GO" id="GO:0006412">
    <property type="term" value="P:translation"/>
    <property type="evidence" value="ECO:0007669"/>
    <property type="project" value="InterPro"/>
</dbReference>
<evidence type="ECO:0008006" key="7">
    <source>
        <dbReference type="Google" id="ProtNLM"/>
    </source>
</evidence>
<dbReference type="PANTHER" id="PTHR10986">
    <property type="entry name" value="39S RIBOSOMAL PROTEIN L20"/>
    <property type="match status" value="1"/>
</dbReference>
<evidence type="ECO:0000256" key="4">
    <source>
        <dbReference type="ARBA" id="ARBA00022980"/>
    </source>
</evidence>
<reference evidence="6" key="1">
    <citation type="submission" date="2018-05" db="EMBL/GenBank/DDBJ databases">
        <authorList>
            <person name="Lanie J.A."/>
            <person name="Ng W.-L."/>
            <person name="Kazmierczak K.M."/>
            <person name="Andrzejewski T.M."/>
            <person name="Davidsen T.M."/>
            <person name="Wayne K.J."/>
            <person name="Tettelin H."/>
            <person name="Glass J.I."/>
            <person name="Rusch D."/>
            <person name="Podicherti R."/>
            <person name="Tsui H.-C.T."/>
            <person name="Winkler M.E."/>
        </authorList>
    </citation>
    <scope>NUCLEOTIDE SEQUENCE</scope>
</reference>
<dbReference type="CDD" id="cd07026">
    <property type="entry name" value="Ribosomal_L20"/>
    <property type="match status" value="1"/>
</dbReference>
<gene>
    <name evidence="6" type="ORF">METZ01_LOCUS156085</name>
</gene>
<dbReference type="EMBL" id="UINC01026205">
    <property type="protein sequence ID" value="SVB03231.1"/>
    <property type="molecule type" value="Genomic_DNA"/>
</dbReference>
<evidence type="ECO:0000313" key="6">
    <source>
        <dbReference type="EMBL" id="SVB03231.1"/>
    </source>
</evidence>
<comment type="similarity">
    <text evidence="1">Belongs to the bacterial ribosomal protein bL20 family.</text>
</comment>
<sequence length="120" mass="13965">MARAVNGTISRRRRKKVLDMAKGYRSIRSRAFRKARESVEKGLCYAYRDRRTKKRNFRRLWIARINAAVRAEGLTYSQFIHGLKKANIELDRKVLSNLAIYNADSFKVLTQTARSQLSSV</sequence>
<keyword evidence="3" id="KW-0694">RNA-binding</keyword>
<dbReference type="AlphaFoldDB" id="A0A382APK3"/>